<dbReference type="EMBL" id="QGNW01002646">
    <property type="protein sequence ID" value="RVW13706.1"/>
    <property type="molecule type" value="Genomic_DNA"/>
</dbReference>
<comment type="caution">
    <text evidence="1">The sequence shown here is derived from an EMBL/GenBank/DDBJ whole genome shotgun (WGS) entry which is preliminary data.</text>
</comment>
<accession>A0A438BRX7</accession>
<dbReference type="AlphaFoldDB" id="A0A438BRX7"/>
<proteinExistence type="predicted"/>
<protein>
    <submittedName>
        <fullName evidence="1">Uncharacterized protein</fullName>
    </submittedName>
</protein>
<name>A0A438BRX7_VITVI</name>
<evidence type="ECO:0000313" key="1">
    <source>
        <dbReference type="EMBL" id="RVW13706.1"/>
    </source>
</evidence>
<gene>
    <name evidence="1" type="ORF">CK203_087210</name>
</gene>
<sequence>MAFGRQLLQVCENFAHPPLAVRMVCEVRTPPSELSRFPFSLYYFLFLGSQTTSEDVFSEDERLNFWFLGVMEASGANTFPRVVPYISVGHGSHPIQGDLWRFIPSKQGASIWDAPSRCAVVVQHFSFSAFSAEARSHPGRVIQDI</sequence>
<dbReference type="Proteomes" id="UP000288805">
    <property type="component" value="Unassembled WGS sequence"/>
</dbReference>
<reference evidence="1 2" key="1">
    <citation type="journal article" date="2018" name="PLoS Genet.">
        <title>Population sequencing reveals clonal diversity and ancestral inbreeding in the grapevine cultivar Chardonnay.</title>
        <authorList>
            <person name="Roach M.J."/>
            <person name="Johnson D.L."/>
            <person name="Bohlmann J."/>
            <person name="van Vuuren H.J."/>
            <person name="Jones S.J."/>
            <person name="Pretorius I.S."/>
            <person name="Schmidt S.A."/>
            <person name="Borneman A.R."/>
        </authorList>
    </citation>
    <scope>NUCLEOTIDE SEQUENCE [LARGE SCALE GENOMIC DNA]</scope>
    <source>
        <strain evidence="2">cv. Chardonnay</strain>
        <tissue evidence="1">Leaf</tissue>
    </source>
</reference>
<evidence type="ECO:0000313" key="2">
    <source>
        <dbReference type="Proteomes" id="UP000288805"/>
    </source>
</evidence>
<organism evidence="1 2">
    <name type="scientific">Vitis vinifera</name>
    <name type="common">Grape</name>
    <dbReference type="NCBI Taxonomy" id="29760"/>
    <lineage>
        <taxon>Eukaryota</taxon>
        <taxon>Viridiplantae</taxon>
        <taxon>Streptophyta</taxon>
        <taxon>Embryophyta</taxon>
        <taxon>Tracheophyta</taxon>
        <taxon>Spermatophyta</taxon>
        <taxon>Magnoliopsida</taxon>
        <taxon>eudicotyledons</taxon>
        <taxon>Gunneridae</taxon>
        <taxon>Pentapetalae</taxon>
        <taxon>rosids</taxon>
        <taxon>Vitales</taxon>
        <taxon>Vitaceae</taxon>
        <taxon>Viteae</taxon>
        <taxon>Vitis</taxon>
    </lineage>
</organism>